<dbReference type="STRING" id="559515.M4C4N2"/>
<protein>
    <recommendedName>
        <fullName evidence="3">CCHC-type domain-containing protein</fullName>
    </recommendedName>
</protein>
<evidence type="ECO:0000259" key="3">
    <source>
        <dbReference type="PROSITE" id="PS50158"/>
    </source>
</evidence>
<dbReference type="HOGENOM" id="CLU_1605859_0_0_1"/>
<reference evidence="5" key="1">
    <citation type="journal article" date="2010" name="Science">
        <title>Signatures of adaptation to obligate biotrophy in the Hyaloperonospora arabidopsidis genome.</title>
        <authorList>
            <person name="Baxter L."/>
            <person name="Tripathy S."/>
            <person name="Ishaque N."/>
            <person name="Boot N."/>
            <person name="Cabral A."/>
            <person name="Kemen E."/>
            <person name="Thines M."/>
            <person name="Ah-Fong A."/>
            <person name="Anderson R."/>
            <person name="Badejoko W."/>
            <person name="Bittner-Eddy P."/>
            <person name="Boore J.L."/>
            <person name="Chibucos M.C."/>
            <person name="Coates M."/>
            <person name="Dehal P."/>
            <person name="Delehaunty K."/>
            <person name="Dong S."/>
            <person name="Downton P."/>
            <person name="Dumas B."/>
            <person name="Fabro G."/>
            <person name="Fronick C."/>
            <person name="Fuerstenberg S.I."/>
            <person name="Fulton L."/>
            <person name="Gaulin E."/>
            <person name="Govers F."/>
            <person name="Hughes L."/>
            <person name="Humphray S."/>
            <person name="Jiang R.H."/>
            <person name="Judelson H."/>
            <person name="Kamoun S."/>
            <person name="Kyung K."/>
            <person name="Meijer H."/>
            <person name="Minx P."/>
            <person name="Morris P."/>
            <person name="Nelson J."/>
            <person name="Phuntumart V."/>
            <person name="Qutob D."/>
            <person name="Rehmany A."/>
            <person name="Rougon-Cardoso A."/>
            <person name="Ryden P."/>
            <person name="Torto-Alalibo T."/>
            <person name="Studholme D."/>
            <person name="Wang Y."/>
            <person name="Win J."/>
            <person name="Wood J."/>
            <person name="Clifton S.W."/>
            <person name="Rogers J."/>
            <person name="Van den Ackerveken G."/>
            <person name="Jones J.D."/>
            <person name="McDowell J.M."/>
            <person name="Beynon J."/>
            <person name="Tyler B.M."/>
        </authorList>
    </citation>
    <scope>NUCLEOTIDE SEQUENCE [LARGE SCALE GENOMIC DNA]</scope>
    <source>
        <strain evidence="5">Emoy2</strain>
    </source>
</reference>
<keyword evidence="5" id="KW-1185">Reference proteome</keyword>
<dbReference type="PROSITE" id="PS50158">
    <property type="entry name" value="ZF_CCHC"/>
    <property type="match status" value="1"/>
</dbReference>
<sequence>MKLFAQRKDPKRTWPEHFLYLVAVGNARKGADTLVLDNIVNHASAELALVLRAKYDPNRTNHLRHAEELAHFVQSIETTATSIGQKVVVAHIDAPVQRKETRKCHGCGKVGHIQAYCRSSASSVSSNTGGGEAARSMNEDREESGMLLALTECKPRTRGTRVGRKN</sequence>
<reference evidence="4" key="2">
    <citation type="submission" date="2015-06" db="UniProtKB">
        <authorList>
            <consortium name="EnsemblProtists"/>
        </authorList>
    </citation>
    <scope>IDENTIFICATION</scope>
    <source>
        <strain evidence="4">Emoy2</strain>
    </source>
</reference>
<dbReference type="InterPro" id="IPR001878">
    <property type="entry name" value="Znf_CCHC"/>
</dbReference>
<dbReference type="Proteomes" id="UP000011713">
    <property type="component" value="Unassembled WGS sequence"/>
</dbReference>
<name>M4C4N2_HYAAE</name>
<evidence type="ECO:0000256" key="1">
    <source>
        <dbReference type="PROSITE-ProRule" id="PRU00047"/>
    </source>
</evidence>
<organism evidence="4 5">
    <name type="scientific">Hyaloperonospora arabidopsidis (strain Emoy2)</name>
    <name type="common">Downy mildew agent</name>
    <name type="synonym">Peronospora arabidopsidis</name>
    <dbReference type="NCBI Taxonomy" id="559515"/>
    <lineage>
        <taxon>Eukaryota</taxon>
        <taxon>Sar</taxon>
        <taxon>Stramenopiles</taxon>
        <taxon>Oomycota</taxon>
        <taxon>Peronosporomycetes</taxon>
        <taxon>Peronosporales</taxon>
        <taxon>Peronosporaceae</taxon>
        <taxon>Hyaloperonospora</taxon>
    </lineage>
</organism>
<evidence type="ECO:0000313" key="5">
    <source>
        <dbReference type="Proteomes" id="UP000011713"/>
    </source>
</evidence>
<dbReference type="AlphaFoldDB" id="M4C4N2"/>
<dbReference type="VEuPathDB" id="FungiDB:HpaG814050"/>
<dbReference type="EMBL" id="ABWE02003176">
    <property type="status" value="NOT_ANNOTATED_CDS"/>
    <property type="molecule type" value="Genomic_DNA"/>
</dbReference>
<dbReference type="InParanoid" id="M4C4N2"/>
<keyword evidence="1" id="KW-0862">Zinc</keyword>
<accession>M4C4N2</accession>
<dbReference type="eggNOG" id="ENOG502RH0H">
    <property type="taxonomic scope" value="Eukaryota"/>
</dbReference>
<dbReference type="SUPFAM" id="SSF57756">
    <property type="entry name" value="Retrovirus zinc finger-like domains"/>
    <property type="match status" value="1"/>
</dbReference>
<dbReference type="GO" id="GO:0008270">
    <property type="term" value="F:zinc ion binding"/>
    <property type="evidence" value="ECO:0007669"/>
    <property type="project" value="UniProtKB-KW"/>
</dbReference>
<feature type="region of interest" description="Disordered" evidence="2">
    <location>
        <begin position="121"/>
        <end position="142"/>
    </location>
</feature>
<feature type="domain" description="CCHC-type" evidence="3">
    <location>
        <begin position="102"/>
        <end position="119"/>
    </location>
</feature>
<dbReference type="EnsemblProtists" id="HpaT814050">
    <property type="protein sequence ID" value="HpaP814050"/>
    <property type="gene ID" value="HpaG814050"/>
</dbReference>
<keyword evidence="1" id="KW-0863">Zinc-finger</keyword>
<dbReference type="GO" id="GO:0003676">
    <property type="term" value="F:nucleic acid binding"/>
    <property type="evidence" value="ECO:0007669"/>
    <property type="project" value="InterPro"/>
</dbReference>
<keyword evidence="1" id="KW-0479">Metal-binding</keyword>
<proteinExistence type="predicted"/>
<evidence type="ECO:0000313" key="4">
    <source>
        <dbReference type="EnsemblProtists" id="HpaP814050"/>
    </source>
</evidence>
<evidence type="ECO:0000256" key="2">
    <source>
        <dbReference type="SAM" id="MobiDB-lite"/>
    </source>
</evidence>
<dbReference type="InterPro" id="IPR036875">
    <property type="entry name" value="Znf_CCHC_sf"/>
</dbReference>